<dbReference type="CDD" id="cd00063">
    <property type="entry name" value="FN3"/>
    <property type="match status" value="1"/>
</dbReference>
<dbReference type="InterPro" id="IPR032530">
    <property type="entry name" value="DUF4957"/>
</dbReference>
<dbReference type="InterPro" id="IPR036116">
    <property type="entry name" value="FN3_sf"/>
</dbReference>
<dbReference type="InterPro" id="IPR012334">
    <property type="entry name" value="Pectin_lyas_fold"/>
</dbReference>
<dbReference type="InterPro" id="IPR013783">
    <property type="entry name" value="Ig-like_fold"/>
</dbReference>
<name>A0A2S9WX63_9FLAO</name>
<evidence type="ECO:0000259" key="2">
    <source>
        <dbReference type="PROSITE" id="PS50853"/>
    </source>
</evidence>
<dbReference type="Gene3D" id="2.160.20.10">
    <property type="entry name" value="Single-stranded right-handed beta-helix, Pectin lyase-like"/>
    <property type="match status" value="1"/>
</dbReference>
<dbReference type="InterPro" id="IPR033427">
    <property type="entry name" value="DUF5123"/>
</dbReference>
<dbReference type="Pfam" id="PF17161">
    <property type="entry name" value="DUF5123"/>
    <property type="match status" value="1"/>
</dbReference>
<dbReference type="PROSITE" id="PS50853">
    <property type="entry name" value="FN3"/>
    <property type="match status" value="1"/>
</dbReference>
<proteinExistence type="predicted"/>
<evidence type="ECO:0000256" key="1">
    <source>
        <dbReference type="SAM" id="SignalP"/>
    </source>
</evidence>
<keyword evidence="1" id="KW-0732">Signal</keyword>
<accession>A0A2S9WX63</accession>
<gene>
    <name evidence="3" type="ORF">BST86_13655</name>
</gene>
<dbReference type="EMBL" id="MQUC01000003">
    <property type="protein sequence ID" value="PRP68062.1"/>
    <property type="molecule type" value="Genomic_DNA"/>
</dbReference>
<protein>
    <recommendedName>
        <fullName evidence="2">Fibronectin type-III domain-containing protein</fullName>
    </recommendedName>
</protein>
<organism evidence="3 4">
    <name type="scientific">Nonlabens agnitus</name>
    <dbReference type="NCBI Taxonomy" id="870484"/>
    <lineage>
        <taxon>Bacteria</taxon>
        <taxon>Pseudomonadati</taxon>
        <taxon>Bacteroidota</taxon>
        <taxon>Flavobacteriia</taxon>
        <taxon>Flavobacteriales</taxon>
        <taxon>Flavobacteriaceae</taxon>
        <taxon>Nonlabens</taxon>
    </lineage>
</organism>
<dbReference type="SUPFAM" id="SSF49265">
    <property type="entry name" value="Fibronectin type III"/>
    <property type="match status" value="1"/>
</dbReference>
<feature type="chain" id="PRO_5015506566" description="Fibronectin type-III domain-containing protein" evidence="1">
    <location>
        <begin position="26"/>
        <end position="519"/>
    </location>
</feature>
<feature type="signal peptide" evidence="1">
    <location>
        <begin position="1"/>
        <end position="25"/>
    </location>
</feature>
<keyword evidence="4" id="KW-1185">Reference proteome</keyword>
<comment type="caution">
    <text evidence="3">The sequence shown here is derived from an EMBL/GenBank/DDBJ whole genome shotgun (WGS) entry which is preliminary data.</text>
</comment>
<dbReference type="Proteomes" id="UP000239532">
    <property type="component" value="Unassembled WGS sequence"/>
</dbReference>
<dbReference type="Pfam" id="PF16318">
    <property type="entry name" value="DUF4957"/>
    <property type="match status" value="1"/>
</dbReference>
<feature type="domain" description="Fibronectin type-III" evidence="2">
    <location>
        <begin position="41"/>
        <end position="132"/>
    </location>
</feature>
<dbReference type="AlphaFoldDB" id="A0A2S9WX63"/>
<dbReference type="Pfam" id="PF00041">
    <property type="entry name" value="fn3"/>
    <property type="match status" value="1"/>
</dbReference>
<evidence type="ECO:0000313" key="3">
    <source>
        <dbReference type="EMBL" id="PRP68062.1"/>
    </source>
</evidence>
<dbReference type="InterPro" id="IPR003961">
    <property type="entry name" value="FN3_dom"/>
</dbReference>
<dbReference type="Gene3D" id="2.60.40.10">
    <property type="entry name" value="Immunoglobulins"/>
    <property type="match status" value="1"/>
</dbReference>
<sequence length="519" mass="57062">MNKTTKVFKIFLGALLFLLVTTNCTDDDELITELNVKREFAPVNVRAQIRTQTTVELTWNADENVNDYIVEVSEDPNFGTLTESREVTFNELPVRILLAAETLYYVRVKAVSSRGLEDSKYSTAVIAQTLTEQIFLPTQDGDIMANQALLRWVPNSTVTTIILNRESNNPITREITPQEVIEGTAIITGLTGETQYRATLLNGNNIRGIIDFTTEVDANSGNVVTPADDLFQKVADANPGDVLLLEAGDYTDQVGTITLDKSLTIRGLLSYDKPLLKVSISIVGGATDVNLIDLDLSGDIATDLTDTVRYTGAGAFNTLVLDGCNVHDYNRSFVAGNQTGAILQSLTVNNCIVTDVLTSGGDFIDFRNSDVLDTAVTNSTFNNCAPGRDFLRLDAAGDSNGTTNINVLLENCTLYGVSDTSDRILYVRFETNTITVRNNLFAQTSAYYSNQSRTDPNTLFDNNNYFNAEGFYDAGNTVFDATSTYFTLDPEFENVEEGNFSVSNQTLIDNNIGDPRWLR</sequence>
<reference evidence="3 4" key="1">
    <citation type="submission" date="2016-11" db="EMBL/GenBank/DDBJ databases">
        <title>Trade-off between light-utilization and light-protection in marine flavobacteria.</title>
        <authorList>
            <person name="Kumagai Y."/>
        </authorList>
    </citation>
    <scope>NUCLEOTIDE SEQUENCE [LARGE SCALE GENOMIC DNA]</scope>
    <source>
        <strain evidence="3 4">JCM 17109</strain>
    </source>
</reference>
<evidence type="ECO:0000313" key="4">
    <source>
        <dbReference type="Proteomes" id="UP000239532"/>
    </source>
</evidence>
<dbReference type="SUPFAM" id="SSF51126">
    <property type="entry name" value="Pectin lyase-like"/>
    <property type="match status" value="1"/>
</dbReference>
<dbReference type="InterPro" id="IPR011050">
    <property type="entry name" value="Pectin_lyase_fold/virulence"/>
</dbReference>